<dbReference type="RefSeq" id="WP_146790420.1">
    <property type="nucleotide sequence ID" value="NZ_BAABIO010000003.1"/>
</dbReference>
<proteinExistence type="predicted"/>
<keyword evidence="1" id="KW-1133">Transmembrane helix</keyword>
<dbReference type="KEGG" id="fgg:FSB75_18245"/>
<reference evidence="2 3" key="1">
    <citation type="journal article" date="2015" name="Int. J. Syst. Evol. Microbiol.">
        <title>Flavisolibacter ginsenosidimutans sp. nov., with ginsenoside-converting activity isolated from soil used for cultivating ginseng.</title>
        <authorList>
            <person name="Zhao Y."/>
            <person name="Liu Q."/>
            <person name="Kang M.S."/>
            <person name="Jin F."/>
            <person name="Yu H."/>
            <person name="Im W.T."/>
        </authorList>
    </citation>
    <scope>NUCLEOTIDE SEQUENCE [LARGE SCALE GENOMIC DNA]</scope>
    <source>
        <strain evidence="2 3">Gsoil 636</strain>
    </source>
</reference>
<dbReference type="EMBL" id="CP042433">
    <property type="protein sequence ID" value="QEC57761.1"/>
    <property type="molecule type" value="Genomic_DNA"/>
</dbReference>
<protein>
    <submittedName>
        <fullName evidence="2">Uncharacterized protein</fullName>
    </submittedName>
</protein>
<evidence type="ECO:0000256" key="1">
    <source>
        <dbReference type="SAM" id="Phobius"/>
    </source>
</evidence>
<dbReference type="AlphaFoldDB" id="A0A5B8UM56"/>
<feature type="transmembrane region" description="Helical" evidence="1">
    <location>
        <begin position="44"/>
        <end position="63"/>
    </location>
</feature>
<evidence type="ECO:0000313" key="2">
    <source>
        <dbReference type="EMBL" id="QEC57761.1"/>
    </source>
</evidence>
<keyword evidence="1" id="KW-0812">Transmembrane</keyword>
<sequence>MKRDFTHENFEDFLKRSADGLRMKAPDKVWQNLSKELNKRRRRFAFGLSALLLISSASGYYIINSFAHDKISTQQPSHPAIKPGLQTGINKEENTETTGTTGAKVISMQPRIDQQTAPGFNALENSGKVIALNFDKQLPNIKKQEMTGTETEPESVFTPITVDAYTDESEVTAPVEAMQGLKKSDETFPFTIESVINSYKPKSKHFETQLYFTPTISYRKLAENKSYLRGLTPSAIPAGYPALGSSVNSYVTHKPAIGFEAGFVAKYLLSNSVRIRSGLQFNVNRYDVKAFSSSGSIATIALNNGSGIDSLHTYSTYSNLSGYKSDWLQNLSFQLSAPVGVEYLFKGTDKMRFGLATTVQPTYILGDRAYLITTDYKNYIEVPWLIRRWNVNTAFETFVTLQGAKTKWQIGPQVRYQLLSSFISKYPVKENLFDFGLKVGVTLNK</sequence>
<keyword evidence="1" id="KW-0472">Membrane</keyword>
<dbReference type="OrthoDB" id="630606at2"/>
<accession>A0A5B8UM56</accession>
<dbReference type="Proteomes" id="UP000321204">
    <property type="component" value="Chromosome"/>
</dbReference>
<evidence type="ECO:0000313" key="3">
    <source>
        <dbReference type="Proteomes" id="UP000321204"/>
    </source>
</evidence>
<organism evidence="2 3">
    <name type="scientific">Flavisolibacter ginsenosidimutans</name>
    <dbReference type="NCBI Taxonomy" id="661481"/>
    <lineage>
        <taxon>Bacteria</taxon>
        <taxon>Pseudomonadati</taxon>
        <taxon>Bacteroidota</taxon>
        <taxon>Chitinophagia</taxon>
        <taxon>Chitinophagales</taxon>
        <taxon>Chitinophagaceae</taxon>
        <taxon>Flavisolibacter</taxon>
    </lineage>
</organism>
<keyword evidence="3" id="KW-1185">Reference proteome</keyword>
<name>A0A5B8UM56_9BACT</name>
<gene>
    <name evidence="2" type="ORF">FSB75_18245</name>
</gene>